<dbReference type="Gene3D" id="1.20.140.40">
    <property type="entry name" value="Invertase/pectin methylesterase inhibitor family protein"/>
    <property type="match status" value="1"/>
</dbReference>
<feature type="chain" id="PRO_5026752032" evidence="1">
    <location>
        <begin position="28"/>
        <end position="162"/>
    </location>
</feature>
<sequence>MGEKNLVCLSLVFLAAAVAVLAGHAHGADICAKADYVPLCRSMAKGAANNPAVALKVAMEKMIVETKRAKAASAKIGKSPALLLCAENYGYNISYLQECLMLLKIKDKNTLMIRLSAVVATYGVCDDAIGESGIVTQAASLVSIDKRLTQMTSNCLHFTSLT</sequence>
<keyword evidence="3" id="KW-1185">Reference proteome</keyword>
<dbReference type="SMART" id="SM00856">
    <property type="entry name" value="PMEI"/>
    <property type="match status" value="1"/>
</dbReference>
<dbReference type="Pfam" id="PF04043">
    <property type="entry name" value="PMEI"/>
    <property type="match status" value="1"/>
</dbReference>
<organism evidence="3 4">
    <name type="scientific">Momordica charantia</name>
    <name type="common">Bitter gourd</name>
    <name type="synonym">Balsam pear</name>
    <dbReference type="NCBI Taxonomy" id="3673"/>
    <lineage>
        <taxon>Eukaryota</taxon>
        <taxon>Viridiplantae</taxon>
        <taxon>Streptophyta</taxon>
        <taxon>Embryophyta</taxon>
        <taxon>Tracheophyta</taxon>
        <taxon>Spermatophyta</taxon>
        <taxon>Magnoliopsida</taxon>
        <taxon>eudicotyledons</taxon>
        <taxon>Gunneridae</taxon>
        <taxon>Pentapetalae</taxon>
        <taxon>rosids</taxon>
        <taxon>fabids</taxon>
        <taxon>Cucurbitales</taxon>
        <taxon>Cucurbitaceae</taxon>
        <taxon>Momordiceae</taxon>
        <taxon>Momordica</taxon>
    </lineage>
</organism>
<dbReference type="CDD" id="cd15800">
    <property type="entry name" value="PMEI-like_2"/>
    <property type="match status" value="1"/>
</dbReference>
<gene>
    <name evidence="4" type="primary">LOC111019675</name>
</gene>
<feature type="domain" description="Pectinesterase inhibitor" evidence="2">
    <location>
        <begin position="22"/>
        <end position="158"/>
    </location>
</feature>
<dbReference type="RefSeq" id="XP_022151771.1">
    <property type="nucleotide sequence ID" value="XM_022296079.1"/>
</dbReference>
<dbReference type="AlphaFoldDB" id="A0A6J1DFN6"/>
<keyword evidence="1" id="KW-0732">Signal</keyword>
<dbReference type="GeneID" id="111019675"/>
<dbReference type="SUPFAM" id="SSF101148">
    <property type="entry name" value="Plant invertase/pectin methylesterase inhibitor"/>
    <property type="match status" value="1"/>
</dbReference>
<dbReference type="OrthoDB" id="770764at2759"/>
<protein>
    <submittedName>
        <fullName evidence="4">Uncharacterized protein LOC111019675</fullName>
    </submittedName>
</protein>
<accession>A0A6J1DFN6</accession>
<evidence type="ECO:0000256" key="1">
    <source>
        <dbReference type="SAM" id="SignalP"/>
    </source>
</evidence>
<proteinExistence type="predicted"/>
<dbReference type="InterPro" id="IPR006501">
    <property type="entry name" value="Pectinesterase_inhib_dom"/>
</dbReference>
<reference evidence="4" key="1">
    <citation type="submission" date="2025-08" db="UniProtKB">
        <authorList>
            <consortium name="RefSeq"/>
        </authorList>
    </citation>
    <scope>IDENTIFICATION</scope>
    <source>
        <strain evidence="4">OHB3-1</strain>
    </source>
</reference>
<evidence type="ECO:0000313" key="4">
    <source>
        <dbReference type="RefSeq" id="XP_022151771.1"/>
    </source>
</evidence>
<evidence type="ECO:0000313" key="3">
    <source>
        <dbReference type="Proteomes" id="UP000504603"/>
    </source>
</evidence>
<feature type="signal peptide" evidence="1">
    <location>
        <begin position="1"/>
        <end position="27"/>
    </location>
</feature>
<dbReference type="KEGG" id="mcha:111019675"/>
<name>A0A6J1DFN6_MOMCH</name>
<evidence type="ECO:0000259" key="2">
    <source>
        <dbReference type="SMART" id="SM00856"/>
    </source>
</evidence>
<dbReference type="Proteomes" id="UP000504603">
    <property type="component" value="Unplaced"/>
</dbReference>
<dbReference type="InterPro" id="IPR035513">
    <property type="entry name" value="Invertase/methylesterase_inhib"/>
</dbReference>
<dbReference type="GO" id="GO:0004857">
    <property type="term" value="F:enzyme inhibitor activity"/>
    <property type="evidence" value="ECO:0007669"/>
    <property type="project" value="InterPro"/>
</dbReference>